<dbReference type="PANTHER" id="PTHR47814:SF1">
    <property type="entry name" value="PEPTIDYL-TRNA HYDROLASE ARFB"/>
    <property type="match status" value="1"/>
</dbReference>
<keyword evidence="3" id="KW-0378">Hydrolase</keyword>
<feature type="domain" description="Prokaryotic-type class I peptide chain release factors" evidence="2">
    <location>
        <begin position="21"/>
        <end position="37"/>
    </location>
</feature>
<dbReference type="AlphaFoldDB" id="A0A2T7G6F9"/>
<dbReference type="GO" id="GO:0003747">
    <property type="term" value="F:translation release factor activity"/>
    <property type="evidence" value="ECO:0007669"/>
    <property type="project" value="InterPro"/>
</dbReference>
<dbReference type="Proteomes" id="UP000244446">
    <property type="component" value="Unassembled WGS sequence"/>
</dbReference>
<feature type="compositionally biased region" description="Basic residues" evidence="1">
    <location>
        <begin position="115"/>
        <end position="124"/>
    </location>
</feature>
<protein>
    <submittedName>
        <fullName evidence="3">Aminoacyl-tRNA hydrolase</fullName>
    </submittedName>
</protein>
<dbReference type="OrthoDB" id="9815709at2"/>
<dbReference type="GO" id="GO:0043022">
    <property type="term" value="F:ribosome binding"/>
    <property type="evidence" value="ECO:0007669"/>
    <property type="project" value="TreeGrafter"/>
</dbReference>
<dbReference type="InterPro" id="IPR000352">
    <property type="entry name" value="Pep_chain_release_fac_I"/>
</dbReference>
<dbReference type="GO" id="GO:0004045">
    <property type="term" value="F:peptidyl-tRNA hydrolase activity"/>
    <property type="evidence" value="ECO:0007669"/>
    <property type="project" value="TreeGrafter"/>
</dbReference>
<reference evidence="3 4" key="1">
    <citation type="submission" date="2018-04" db="EMBL/GenBank/DDBJ databases">
        <title>Pelagivirga bohaiensis gen. nov., sp. nov., a bacterium isolated from the Bohai Sea.</title>
        <authorList>
            <person name="Ji X."/>
        </authorList>
    </citation>
    <scope>NUCLEOTIDE SEQUENCE [LARGE SCALE GENOMIC DNA]</scope>
    <source>
        <strain evidence="3 4">BH-SD19</strain>
    </source>
</reference>
<evidence type="ECO:0000313" key="4">
    <source>
        <dbReference type="Proteomes" id="UP000244446"/>
    </source>
</evidence>
<dbReference type="PANTHER" id="PTHR47814">
    <property type="entry name" value="PEPTIDYL-TRNA HYDROLASE ARFB"/>
    <property type="match status" value="1"/>
</dbReference>
<dbReference type="NCBIfam" id="NF006718">
    <property type="entry name" value="PRK09256.1"/>
    <property type="match status" value="1"/>
</dbReference>
<sequence>MLRITDTIAIEDWELTEQFVRASGPGGQNVNKVASAVELRFEAERSPNLPDPVKRRLKRLAGRRWTQDGTLIIQCDETRHQARNRDIARERLAELIRKASEKPKRRIPTRPTLGSKKRRLKAKKVRGDVKALRGKVEGPE</sequence>
<dbReference type="Gene3D" id="3.30.160.20">
    <property type="match status" value="1"/>
</dbReference>
<dbReference type="Pfam" id="PF00472">
    <property type="entry name" value="RF-1"/>
    <property type="match status" value="1"/>
</dbReference>
<comment type="caution">
    <text evidence="3">The sequence shown here is derived from an EMBL/GenBank/DDBJ whole genome shotgun (WGS) entry which is preliminary data.</text>
</comment>
<dbReference type="PROSITE" id="PS00745">
    <property type="entry name" value="RF_PROK_I"/>
    <property type="match status" value="1"/>
</dbReference>
<name>A0A2T7G6F9_9RHOB</name>
<gene>
    <name evidence="3" type="ORF">DC366_10200</name>
</gene>
<evidence type="ECO:0000256" key="1">
    <source>
        <dbReference type="SAM" id="MobiDB-lite"/>
    </source>
</evidence>
<evidence type="ECO:0000259" key="2">
    <source>
        <dbReference type="PROSITE" id="PS00745"/>
    </source>
</evidence>
<dbReference type="SUPFAM" id="SSF110916">
    <property type="entry name" value="Peptidyl-tRNA hydrolase domain-like"/>
    <property type="match status" value="1"/>
</dbReference>
<feature type="compositionally biased region" description="Basic and acidic residues" evidence="1">
    <location>
        <begin position="125"/>
        <end position="140"/>
    </location>
</feature>
<dbReference type="RefSeq" id="WP_108692106.1">
    <property type="nucleotide sequence ID" value="NZ_QCYH01000005.1"/>
</dbReference>
<organism evidence="3 4">
    <name type="scientific">Pelagivirga sediminicola</name>
    <dbReference type="NCBI Taxonomy" id="2170575"/>
    <lineage>
        <taxon>Bacteria</taxon>
        <taxon>Pseudomonadati</taxon>
        <taxon>Pseudomonadota</taxon>
        <taxon>Alphaproteobacteria</taxon>
        <taxon>Rhodobacterales</taxon>
        <taxon>Paracoccaceae</taxon>
        <taxon>Pelagivirga</taxon>
    </lineage>
</organism>
<dbReference type="EMBL" id="QCYH01000005">
    <property type="protein sequence ID" value="PVA10024.1"/>
    <property type="molecule type" value="Genomic_DNA"/>
</dbReference>
<keyword evidence="4" id="KW-1185">Reference proteome</keyword>
<dbReference type="GO" id="GO:0072344">
    <property type="term" value="P:rescue of stalled ribosome"/>
    <property type="evidence" value="ECO:0007669"/>
    <property type="project" value="TreeGrafter"/>
</dbReference>
<feature type="region of interest" description="Disordered" evidence="1">
    <location>
        <begin position="100"/>
        <end position="140"/>
    </location>
</feature>
<evidence type="ECO:0000313" key="3">
    <source>
        <dbReference type="EMBL" id="PVA10024.1"/>
    </source>
</evidence>
<proteinExistence type="predicted"/>
<accession>A0A2T7G6F9</accession>